<dbReference type="Gene3D" id="2.60.120.200">
    <property type="match status" value="1"/>
</dbReference>
<dbReference type="InterPro" id="IPR025975">
    <property type="entry name" value="Polysacc_lyase"/>
</dbReference>
<sequence length="274" mass="30626">MAILFEKNFEDGNLEGWRINGLTPTVTSEILARVGTKCMKSHLLAGETRSEVRMPGLLNAVGNEYWYGFSVYLPEPFETNSAWEHVANWHGYPDFGIGEGYFGQGAPLQISTAHPQTAPGWSVRVRWDSKPNSTPGGVPDIEGQAFYEFGTYETDVWTDWVFHIKWEYDETGLLVIWKNGDKVLTRNGPNCYNDEFGPYFKMGIYRAGRSAGAARTIYHDEFKMADADSIYEDVAPGGKPPEPEPKPPVSRTANIIINIPATQVPVTITSENHD</sequence>
<organism evidence="1">
    <name type="scientific">marine sediment metagenome</name>
    <dbReference type="NCBI Taxonomy" id="412755"/>
    <lineage>
        <taxon>unclassified sequences</taxon>
        <taxon>metagenomes</taxon>
        <taxon>ecological metagenomes</taxon>
    </lineage>
</organism>
<accession>A0A0F9T3Z5</accession>
<gene>
    <name evidence="1" type="ORF">LCGC14_0775730</name>
</gene>
<comment type="caution">
    <text evidence="1">The sequence shown here is derived from an EMBL/GenBank/DDBJ whole genome shotgun (WGS) entry which is preliminary data.</text>
</comment>
<reference evidence="1" key="1">
    <citation type="journal article" date="2015" name="Nature">
        <title>Complex archaea that bridge the gap between prokaryotes and eukaryotes.</title>
        <authorList>
            <person name="Spang A."/>
            <person name="Saw J.H."/>
            <person name="Jorgensen S.L."/>
            <person name="Zaremba-Niedzwiedzka K."/>
            <person name="Martijn J."/>
            <person name="Lind A.E."/>
            <person name="van Eijk R."/>
            <person name="Schleper C."/>
            <person name="Guy L."/>
            <person name="Ettema T.J."/>
        </authorList>
    </citation>
    <scope>NUCLEOTIDE SEQUENCE</scope>
</reference>
<proteinExistence type="predicted"/>
<evidence type="ECO:0000313" key="1">
    <source>
        <dbReference type="EMBL" id="KKN36243.1"/>
    </source>
</evidence>
<dbReference type="Pfam" id="PF14099">
    <property type="entry name" value="Polysacc_lyase"/>
    <property type="match status" value="1"/>
</dbReference>
<name>A0A0F9T3Z5_9ZZZZ</name>
<protein>
    <submittedName>
        <fullName evidence="1">Uncharacterized protein</fullName>
    </submittedName>
</protein>
<dbReference type="EMBL" id="LAZR01001979">
    <property type="protein sequence ID" value="KKN36243.1"/>
    <property type="molecule type" value="Genomic_DNA"/>
</dbReference>
<dbReference type="AlphaFoldDB" id="A0A0F9T3Z5"/>